<evidence type="ECO:0008006" key="3">
    <source>
        <dbReference type="Google" id="ProtNLM"/>
    </source>
</evidence>
<evidence type="ECO:0000313" key="1">
    <source>
        <dbReference type="EMBL" id="ATG52378.1"/>
    </source>
</evidence>
<gene>
    <name evidence="1" type="ORF">CFK38_13250</name>
</gene>
<dbReference type="AlphaFoldDB" id="A0A291GQA8"/>
<reference evidence="2" key="1">
    <citation type="submission" date="2017-09" db="EMBL/GenBank/DDBJ databases">
        <title>Brachybacterium sp. VM2412.</title>
        <authorList>
            <person name="Tak E.J."/>
            <person name="Bae J.-W."/>
        </authorList>
    </citation>
    <scope>NUCLEOTIDE SEQUENCE [LARGE SCALE GENOMIC DNA]</scope>
    <source>
        <strain evidence="2">VM2412</strain>
    </source>
</reference>
<proteinExistence type="predicted"/>
<dbReference type="OrthoDB" id="4792313at2"/>
<accession>A0A291GQA8</accession>
<sequence>MNTFWGCETERLTELSTVVDARAERLRALIQQVALCTRITDWCGPDAEEHRRRTLDLVEFVIDLIERLRELGELLGQEAAEQDLCSQAEGSPARSGVGDPLGVRATPPWILEDFDHLPDLSGPPAGDPVPGIGVPIMAEDPFAFPKHRPELPDGEDFALDPEILAEAERQRKGLLGDVPIVGIAQTLMSGHEAIGEVYDRVETTLVDNGYGAFTPLVSLARVPHDLSGVMFGEKSVLGQVTSAVDRGLANVAQTGGEVLSEIGEGDAGGAVRALERGLFRNAGMSADLLTATAAPAIADTASDLIGTGADLTEPFSPGSAETLRTVEESLREVGQGWEQTQEELTDPEFYYDLRRTYAPMPWDPQA</sequence>
<organism evidence="1 2">
    <name type="scientific">Brachybacterium vulturis</name>
    <dbReference type="NCBI Taxonomy" id="2017484"/>
    <lineage>
        <taxon>Bacteria</taxon>
        <taxon>Bacillati</taxon>
        <taxon>Actinomycetota</taxon>
        <taxon>Actinomycetes</taxon>
        <taxon>Micrococcales</taxon>
        <taxon>Dermabacteraceae</taxon>
        <taxon>Brachybacterium</taxon>
    </lineage>
</organism>
<evidence type="ECO:0000313" key="2">
    <source>
        <dbReference type="Proteomes" id="UP000218165"/>
    </source>
</evidence>
<dbReference type="EMBL" id="CP023563">
    <property type="protein sequence ID" value="ATG52378.1"/>
    <property type="molecule type" value="Genomic_DNA"/>
</dbReference>
<dbReference type="KEGG" id="brz:CFK38_13250"/>
<protein>
    <recommendedName>
        <fullName evidence="3">WXG100 family type VII secretion target</fullName>
    </recommendedName>
</protein>
<dbReference type="Proteomes" id="UP000218165">
    <property type="component" value="Chromosome"/>
</dbReference>
<dbReference type="RefSeq" id="WP_096803492.1">
    <property type="nucleotide sequence ID" value="NZ_CP023563.1"/>
</dbReference>
<name>A0A291GQA8_9MICO</name>
<keyword evidence="2" id="KW-1185">Reference proteome</keyword>